<feature type="transmembrane region" description="Helical" evidence="8">
    <location>
        <begin position="305"/>
        <end position="324"/>
    </location>
</feature>
<dbReference type="GO" id="GO:0016763">
    <property type="term" value="F:pentosyltransferase activity"/>
    <property type="evidence" value="ECO:0007669"/>
    <property type="project" value="TreeGrafter"/>
</dbReference>
<evidence type="ECO:0000259" key="9">
    <source>
        <dbReference type="Pfam" id="PF13231"/>
    </source>
</evidence>
<reference evidence="10 11" key="1">
    <citation type="submission" date="2015-05" db="EMBL/GenBank/DDBJ databases">
        <title>Genome sequencing and analysis of members of genus Stenotrophomonas.</title>
        <authorList>
            <person name="Patil P.P."/>
            <person name="Midha S."/>
            <person name="Patil P.B."/>
        </authorList>
    </citation>
    <scope>NUCLEOTIDE SEQUENCE [LARGE SCALE GENOMIC DNA]</scope>
    <source>
        <strain evidence="10 11">DSM 21858</strain>
    </source>
</reference>
<dbReference type="InterPro" id="IPR038731">
    <property type="entry name" value="RgtA/B/C-like"/>
</dbReference>
<dbReference type="Pfam" id="PF13231">
    <property type="entry name" value="PMT_2"/>
    <property type="match status" value="1"/>
</dbReference>
<organism evidence="10 11">
    <name type="scientific">Pseudoxanthomonas dokdonensis</name>
    <dbReference type="NCBI Taxonomy" id="344882"/>
    <lineage>
        <taxon>Bacteria</taxon>
        <taxon>Pseudomonadati</taxon>
        <taxon>Pseudomonadota</taxon>
        <taxon>Gammaproteobacteria</taxon>
        <taxon>Lysobacterales</taxon>
        <taxon>Lysobacteraceae</taxon>
        <taxon>Pseudoxanthomonas</taxon>
    </lineage>
</organism>
<name>A0A0R0CTW9_9GAMM</name>
<dbReference type="STRING" id="344882.ABB29_09570"/>
<keyword evidence="3" id="KW-0328">Glycosyltransferase</keyword>
<feature type="transmembrane region" description="Helical" evidence="8">
    <location>
        <begin position="358"/>
        <end position="380"/>
    </location>
</feature>
<evidence type="ECO:0000256" key="5">
    <source>
        <dbReference type="ARBA" id="ARBA00022692"/>
    </source>
</evidence>
<comment type="subcellular location">
    <subcellularLocation>
        <location evidence="1">Cell membrane</location>
        <topology evidence="1">Multi-pass membrane protein</topology>
    </subcellularLocation>
</comment>
<evidence type="ECO:0000313" key="10">
    <source>
        <dbReference type="EMBL" id="KRG69342.1"/>
    </source>
</evidence>
<feature type="transmembrane region" description="Helical" evidence="8">
    <location>
        <begin position="84"/>
        <end position="103"/>
    </location>
</feature>
<keyword evidence="4" id="KW-0808">Transferase</keyword>
<dbReference type="Proteomes" id="UP000052052">
    <property type="component" value="Unassembled WGS sequence"/>
</dbReference>
<keyword evidence="7 8" id="KW-0472">Membrane</keyword>
<feature type="transmembrane region" description="Helical" evidence="8">
    <location>
        <begin position="215"/>
        <end position="239"/>
    </location>
</feature>
<dbReference type="PANTHER" id="PTHR33908">
    <property type="entry name" value="MANNOSYLTRANSFERASE YKCB-RELATED"/>
    <property type="match status" value="1"/>
</dbReference>
<feature type="transmembrane region" description="Helical" evidence="8">
    <location>
        <begin position="165"/>
        <end position="195"/>
    </location>
</feature>
<evidence type="ECO:0000256" key="8">
    <source>
        <dbReference type="SAM" id="Phobius"/>
    </source>
</evidence>
<dbReference type="EMBL" id="LDJL01000010">
    <property type="protein sequence ID" value="KRG69342.1"/>
    <property type="molecule type" value="Genomic_DNA"/>
</dbReference>
<keyword evidence="2" id="KW-1003">Cell membrane</keyword>
<evidence type="ECO:0000256" key="3">
    <source>
        <dbReference type="ARBA" id="ARBA00022676"/>
    </source>
</evidence>
<dbReference type="InterPro" id="IPR050297">
    <property type="entry name" value="LipidA_mod_glycosyltrf_83"/>
</dbReference>
<accession>A0A0R0CTW9</accession>
<evidence type="ECO:0000256" key="6">
    <source>
        <dbReference type="ARBA" id="ARBA00022989"/>
    </source>
</evidence>
<dbReference type="OrthoDB" id="9775035at2"/>
<feature type="transmembrane region" description="Helical" evidence="8">
    <location>
        <begin position="271"/>
        <end position="293"/>
    </location>
</feature>
<comment type="caution">
    <text evidence="10">The sequence shown here is derived from an EMBL/GenBank/DDBJ whole genome shotgun (WGS) entry which is preliminary data.</text>
</comment>
<evidence type="ECO:0000256" key="1">
    <source>
        <dbReference type="ARBA" id="ARBA00004651"/>
    </source>
</evidence>
<protein>
    <recommendedName>
        <fullName evidence="9">Glycosyltransferase RgtA/B/C/D-like domain-containing protein</fullName>
    </recommendedName>
</protein>
<keyword evidence="5 8" id="KW-0812">Transmembrane</keyword>
<evidence type="ECO:0000256" key="2">
    <source>
        <dbReference type="ARBA" id="ARBA00022475"/>
    </source>
</evidence>
<evidence type="ECO:0000256" key="4">
    <source>
        <dbReference type="ARBA" id="ARBA00022679"/>
    </source>
</evidence>
<sequence length="558" mass="62994">MMGEAARERRQFWWFMLFALLVIGAGIGLRAPWPADEPRFVLVARQMWESGQWLFPHRGSELYSDKPPLYFWLLGASYALVRQWNIAFLLPSLLAALGTLTLTYDFARRSWNHRVGLWAAAAVLFSFQFVYQAKRAQIDPTVVFFITVGVYGIGRHVLLGPNWRWYWLGCFAAGLGVISKGVGFIALLALLPYALMRWRGWNGLSEPAPRGAGKWWLGGASFLLAIALWFVPMLVTALVSGDPEHRAYLNDLLYRQTATRYVSAWHHHAPWWYFIKVILTQWLPFVVFLPWLLGPWRQAWRQRDARVWWPLAWLLLVLLFFSASPGKRDMYILPALPALAWAAASFMPALVQRRGLRWALWVFSMLLGVGLLAVGLAALFGNPGYEARLVAERGLEVGSGALWLWRVLALMGALIVIAGIVCRLRHVLLFTALGVAVTWLGYGFGIAPLLDGESSSRDLMHEAREQAGADTVIGLVNWREQQLLQAVGPVTEFGFKQPEDEQWRRGIAWLQAEPTQRVLLSQDVAMPDCVDRGQIHPLGAANRRSWLLVDAQAVAGCR</sequence>
<gene>
    <name evidence="10" type="ORF">ABB29_09570</name>
</gene>
<feature type="transmembrane region" description="Helical" evidence="8">
    <location>
        <begin position="428"/>
        <end position="450"/>
    </location>
</feature>
<proteinExistence type="predicted"/>
<keyword evidence="11" id="KW-1185">Reference proteome</keyword>
<dbReference type="PANTHER" id="PTHR33908:SF3">
    <property type="entry name" value="UNDECAPRENYL PHOSPHATE-ALPHA-4-AMINO-4-DEOXY-L-ARABINOSE ARABINOSYL TRANSFERASE"/>
    <property type="match status" value="1"/>
</dbReference>
<feature type="transmembrane region" description="Helical" evidence="8">
    <location>
        <begin position="400"/>
        <end position="421"/>
    </location>
</feature>
<feature type="transmembrane region" description="Helical" evidence="8">
    <location>
        <begin position="330"/>
        <end position="351"/>
    </location>
</feature>
<dbReference type="GO" id="GO:0005886">
    <property type="term" value="C:plasma membrane"/>
    <property type="evidence" value="ECO:0007669"/>
    <property type="project" value="UniProtKB-SubCell"/>
</dbReference>
<evidence type="ECO:0000256" key="7">
    <source>
        <dbReference type="ARBA" id="ARBA00023136"/>
    </source>
</evidence>
<dbReference type="GO" id="GO:0010041">
    <property type="term" value="P:response to iron(III) ion"/>
    <property type="evidence" value="ECO:0007669"/>
    <property type="project" value="TreeGrafter"/>
</dbReference>
<dbReference type="GO" id="GO:0009103">
    <property type="term" value="P:lipopolysaccharide biosynthetic process"/>
    <property type="evidence" value="ECO:0007669"/>
    <property type="project" value="TreeGrafter"/>
</dbReference>
<dbReference type="PATRIC" id="fig|344882.3.peg.281"/>
<feature type="transmembrane region" description="Helical" evidence="8">
    <location>
        <begin position="12"/>
        <end position="33"/>
    </location>
</feature>
<dbReference type="AlphaFoldDB" id="A0A0R0CTW9"/>
<feature type="domain" description="Glycosyltransferase RgtA/B/C/D-like" evidence="9">
    <location>
        <begin position="65"/>
        <end position="202"/>
    </location>
</feature>
<keyword evidence="6 8" id="KW-1133">Transmembrane helix</keyword>
<evidence type="ECO:0000313" key="11">
    <source>
        <dbReference type="Proteomes" id="UP000052052"/>
    </source>
</evidence>